<dbReference type="RefSeq" id="WP_061993443.1">
    <property type="nucleotide sequence ID" value="NZ_DF968005.1"/>
</dbReference>
<keyword evidence="9" id="KW-1185">Reference proteome</keyword>
<dbReference type="CDD" id="cd24048">
    <property type="entry name" value="ASKHA_NBD_FtsA"/>
    <property type="match status" value="1"/>
</dbReference>
<evidence type="ECO:0000256" key="4">
    <source>
        <dbReference type="ARBA" id="ARBA00023306"/>
    </source>
</evidence>
<keyword evidence="2 5" id="KW-0132">Cell division</keyword>
<comment type="similarity">
    <text evidence="5 6">Belongs to the FtsA/MreB family.</text>
</comment>
<proteinExistence type="inferred from homology"/>
<evidence type="ECO:0000259" key="7">
    <source>
        <dbReference type="SMART" id="SM00842"/>
    </source>
</evidence>
<dbReference type="InterPro" id="IPR020823">
    <property type="entry name" value="Cell_div_FtsA"/>
</dbReference>
<evidence type="ECO:0000256" key="1">
    <source>
        <dbReference type="ARBA" id="ARBA00022475"/>
    </source>
</evidence>
<dbReference type="PIRSF" id="PIRSF003101">
    <property type="entry name" value="FtsA"/>
    <property type="match status" value="1"/>
</dbReference>
<keyword evidence="4 5" id="KW-0131">Cell cycle</keyword>
<comment type="subcellular location">
    <subcellularLocation>
        <location evidence="5">Cell membrane</location>
        <topology evidence="5">Peripheral membrane protein</topology>
        <orientation evidence="5">Cytoplasmic side</orientation>
    </subcellularLocation>
    <text evidence="5">Localizes to the Z ring in an FtsZ-dependent manner. Targeted to the membrane through a conserved C-terminal amphipathic helix.</text>
</comment>
<dbReference type="GO" id="GO:0032153">
    <property type="term" value="C:cell division site"/>
    <property type="evidence" value="ECO:0007669"/>
    <property type="project" value="UniProtKB-UniRule"/>
</dbReference>
<dbReference type="AlphaFoldDB" id="A0A0K8MI20"/>
<dbReference type="STRING" id="157463.GCA_001047075_01006"/>
<dbReference type="EMBL" id="DF968005">
    <property type="protein sequence ID" value="GAP00093.1"/>
    <property type="molecule type" value="Genomic_DNA"/>
</dbReference>
<evidence type="ECO:0000256" key="2">
    <source>
        <dbReference type="ARBA" id="ARBA00022618"/>
    </source>
</evidence>
<dbReference type="Pfam" id="PF14450">
    <property type="entry name" value="FtsA"/>
    <property type="match status" value="1"/>
</dbReference>
<dbReference type="InterPro" id="IPR003494">
    <property type="entry name" value="SHS2_FtsA"/>
</dbReference>
<evidence type="ECO:0000256" key="3">
    <source>
        <dbReference type="ARBA" id="ARBA00023136"/>
    </source>
</evidence>
<comment type="subunit">
    <text evidence="5">Self-interacts. Interacts with FtsZ.</text>
</comment>
<keyword evidence="3 5" id="KW-0472">Membrane</keyword>
<dbReference type="SMART" id="SM00842">
    <property type="entry name" value="FtsA"/>
    <property type="match status" value="1"/>
</dbReference>
<evidence type="ECO:0000256" key="5">
    <source>
        <dbReference type="HAMAP-Rule" id="MF_02033"/>
    </source>
</evidence>
<comment type="function">
    <text evidence="5 6">Cell division protein that is involved in the assembly of the Z ring. May serve as a membrane anchor for the Z ring.</text>
</comment>
<dbReference type="SUPFAM" id="SSF53067">
    <property type="entry name" value="Actin-like ATPase domain"/>
    <property type="match status" value="2"/>
</dbReference>
<dbReference type="GO" id="GO:0009898">
    <property type="term" value="C:cytoplasmic side of plasma membrane"/>
    <property type="evidence" value="ECO:0007669"/>
    <property type="project" value="UniProtKB-UniRule"/>
</dbReference>
<dbReference type="HAMAP" id="MF_02033">
    <property type="entry name" value="FtsA"/>
    <property type="match status" value="1"/>
</dbReference>
<dbReference type="Pfam" id="PF02491">
    <property type="entry name" value="SHS2_FTSA"/>
    <property type="match status" value="1"/>
</dbReference>
<name>A0A0K8MI20_9LACO</name>
<dbReference type="Gene3D" id="3.30.420.40">
    <property type="match status" value="2"/>
</dbReference>
<organism evidence="8 9">
    <name type="scientific">Fructobacillus ficulneus</name>
    <dbReference type="NCBI Taxonomy" id="157463"/>
    <lineage>
        <taxon>Bacteria</taxon>
        <taxon>Bacillati</taxon>
        <taxon>Bacillota</taxon>
        <taxon>Bacilli</taxon>
        <taxon>Lactobacillales</taxon>
        <taxon>Lactobacillaceae</taxon>
        <taxon>Fructobacillus</taxon>
    </lineage>
</organism>
<dbReference type="PANTHER" id="PTHR32432">
    <property type="entry name" value="CELL DIVISION PROTEIN FTSA-RELATED"/>
    <property type="match status" value="1"/>
</dbReference>
<protein>
    <recommendedName>
        <fullName evidence="5 6">Cell division protein FtsA</fullName>
    </recommendedName>
</protein>
<feature type="domain" description="SHS2" evidence="7">
    <location>
        <begin position="7"/>
        <end position="194"/>
    </location>
</feature>
<dbReference type="InterPro" id="IPR043129">
    <property type="entry name" value="ATPase_NBD"/>
</dbReference>
<evidence type="ECO:0000313" key="9">
    <source>
        <dbReference type="Proteomes" id="UP000253891"/>
    </source>
</evidence>
<dbReference type="OrthoDB" id="9768127at2"/>
<keyword evidence="1 5" id="KW-1003">Cell membrane</keyword>
<dbReference type="Proteomes" id="UP000253891">
    <property type="component" value="Unassembled WGS sequence"/>
</dbReference>
<dbReference type="GO" id="GO:0043093">
    <property type="term" value="P:FtsZ-dependent cytokinesis"/>
    <property type="evidence" value="ECO:0007669"/>
    <property type="project" value="UniProtKB-UniRule"/>
</dbReference>
<sequence>MTQDGVIVGLDIGTTMVKVVVAQSENGRFNVIATGSAPGAGLRRGVIIDINQTAQAIRQAISQASSKANIEINEVVVGLPANHVDIQKASGLVSIENQNKQITNQDVVNVTQQALDTLALQEQTAVEFLPNQFIVDGFDGIKDPTDMIGVRLEVQGLVYLAPSKVVDSIKTAVAKAGLTTKSLILAPIALAPAFLNDAEQDFGAVLIDLAGGQSTASVVHDHKVKYMTVDYEGGIQVTKDISTVLSISVADAESIKKKYGSADPFQASAQQQFYVNAVGLTEKKPVDEQYLAEIMAARYDQIFDRLGQQLTAIGADELPGGVLITGGNAATPGLLAKAQEHFGANVQVAQPTQIGLRHPSFARALAYASYQAFQGDLSLQIKAVLMGEQLSEEPSQNASTYHQVDQGEADMIEAEGDDGVYADKSQPKAGLFSRTKTMLTSLFAETDDNE</sequence>
<gene>
    <name evidence="5 8" type="primary">ftsA</name>
    <name evidence="8" type="ORF">FFIC_280990</name>
</gene>
<dbReference type="InterPro" id="IPR050696">
    <property type="entry name" value="FtsA/MreB"/>
</dbReference>
<evidence type="ECO:0000256" key="6">
    <source>
        <dbReference type="PIRNR" id="PIRNR003101"/>
    </source>
</evidence>
<evidence type="ECO:0000313" key="8">
    <source>
        <dbReference type="EMBL" id="GAP00093.1"/>
    </source>
</evidence>
<accession>A0A0K8MI20</accession>
<dbReference type="NCBIfam" id="TIGR01174">
    <property type="entry name" value="ftsA"/>
    <property type="match status" value="1"/>
</dbReference>
<dbReference type="PANTHER" id="PTHR32432:SF4">
    <property type="entry name" value="CELL DIVISION PROTEIN FTSA"/>
    <property type="match status" value="1"/>
</dbReference>
<reference evidence="8 9" key="1">
    <citation type="journal article" date="2015" name="BMC Genomics">
        <title>Comparative genomics of Fructobacillus spp. and Leuconostoc spp. reveals niche-specific evolution of Fructobacillus spp.</title>
        <authorList>
            <person name="Endo A."/>
            <person name="Tanizawa Y."/>
            <person name="Tanaka N."/>
            <person name="Maeno S."/>
            <person name="Kumar H."/>
            <person name="Shiwa Y."/>
            <person name="Okada S."/>
            <person name="Yoshikawa H."/>
            <person name="Dicks L."/>
            <person name="Nakagawa J."/>
            <person name="Arita M."/>
        </authorList>
    </citation>
    <scope>NUCLEOTIDE SEQUENCE [LARGE SCALE GENOMIC DNA]</scope>
    <source>
        <strain evidence="8 9">JCM 12225</strain>
    </source>
</reference>